<dbReference type="EMBL" id="QJRY01000002">
    <property type="protein sequence ID" value="PYB75385.1"/>
    <property type="molecule type" value="Genomic_DNA"/>
</dbReference>
<dbReference type="NCBIfam" id="TIGR02588">
    <property type="entry name" value="TIGR02588 family protein"/>
    <property type="match status" value="1"/>
</dbReference>
<dbReference type="Proteomes" id="UP000247536">
    <property type="component" value="Unassembled WGS sequence"/>
</dbReference>
<reference evidence="2 3" key="1">
    <citation type="submission" date="2018-06" db="EMBL/GenBank/DDBJ databases">
        <title>Rhizobium wuzhouense sp. nov., isolated from roots of Oryza officinalis.</title>
        <authorList>
            <person name="Yuan T."/>
        </authorList>
    </citation>
    <scope>NUCLEOTIDE SEQUENCE [LARGE SCALE GENOMIC DNA]</scope>
    <source>
        <strain evidence="2 3">W44</strain>
    </source>
</reference>
<evidence type="ECO:0000313" key="3">
    <source>
        <dbReference type="Proteomes" id="UP000247536"/>
    </source>
</evidence>
<keyword evidence="1" id="KW-0472">Membrane</keyword>
<keyword evidence="1" id="KW-0812">Transmembrane</keyword>
<keyword evidence="1" id="KW-1133">Transmembrane helix</keyword>
<comment type="caution">
    <text evidence="2">The sequence shown here is derived from an EMBL/GenBank/DDBJ whole genome shotgun (WGS) entry which is preliminary data.</text>
</comment>
<dbReference type="InterPro" id="IPR013417">
    <property type="entry name" value="CHP02588"/>
</dbReference>
<name>A0ABX5NW44_9HYPH</name>
<feature type="transmembrane region" description="Helical" evidence="1">
    <location>
        <begin position="20"/>
        <end position="39"/>
    </location>
</feature>
<keyword evidence="3" id="KW-1185">Reference proteome</keyword>
<protein>
    <submittedName>
        <fullName evidence="2">TIGR02588 family protein</fullName>
    </submittedName>
</protein>
<sequence length="136" mass="14779">MTPSRLSSNAEKSRPHWVEWVTGLVSLAAICAVIGWLVVDIWTAEDRQPELVAHVVSTEKVTSGWQVVFELRNTATLAAAGVEVRAQLLDKARLVEEAEVTFDYVAAGSLSRGAVIFENDPSTLTLSIRAVGFTEP</sequence>
<evidence type="ECO:0000313" key="2">
    <source>
        <dbReference type="EMBL" id="PYB75385.1"/>
    </source>
</evidence>
<organism evidence="2 3">
    <name type="scientific">Rhizobium wuzhouense</name>
    <dbReference type="NCBI Taxonomy" id="1986026"/>
    <lineage>
        <taxon>Bacteria</taxon>
        <taxon>Pseudomonadati</taxon>
        <taxon>Pseudomonadota</taxon>
        <taxon>Alphaproteobacteria</taxon>
        <taxon>Hyphomicrobiales</taxon>
        <taxon>Rhizobiaceae</taxon>
        <taxon>Rhizobium/Agrobacterium group</taxon>
        <taxon>Rhizobium</taxon>
    </lineage>
</organism>
<dbReference type="RefSeq" id="WP_110790770.1">
    <property type="nucleotide sequence ID" value="NZ_QJRY01000002.1"/>
</dbReference>
<accession>A0ABX5NW44</accession>
<proteinExistence type="predicted"/>
<evidence type="ECO:0000256" key="1">
    <source>
        <dbReference type="SAM" id="Phobius"/>
    </source>
</evidence>
<gene>
    <name evidence="2" type="ORF">DMY87_08050</name>
</gene>